<comment type="caution">
    <text evidence="2">The sequence shown here is derived from an EMBL/GenBank/DDBJ whole genome shotgun (WGS) entry which is preliminary data.</text>
</comment>
<proteinExistence type="predicted"/>
<protein>
    <submittedName>
        <fullName evidence="2">Uncharacterized protein</fullName>
    </submittedName>
</protein>
<keyword evidence="3" id="KW-1185">Reference proteome</keyword>
<evidence type="ECO:0000256" key="1">
    <source>
        <dbReference type="SAM" id="MobiDB-lite"/>
    </source>
</evidence>
<sequence length="148" mass="14548">MSGLFEEDPHESAPYGGGTHAELSPGLAAGCPGIQSRPQLGELDHSDGATAEGSEVASSAGELDPPVSAECAGGEELLAPLPGDCPLEDSLGDGPVSVAGEGGSWVNATPAASSGCRWVGTPTTTRTREFACSPPVDSSGVGVSTARG</sequence>
<dbReference type="EMBL" id="VSRR010083939">
    <property type="protein sequence ID" value="MPC90312.1"/>
    <property type="molecule type" value="Genomic_DNA"/>
</dbReference>
<name>A0A5B7J292_PORTR</name>
<organism evidence="2 3">
    <name type="scientific">Portunus trituberculatus</name>
    <name type="common">Swimming crab</name>
    <name type="synonym">Neptunus trituberculatus</name>
    <dbReference type="NCBI Taxonomy" id="210409"/>
    <lineage>
        <taxon>Eukaryota</taxon>
        <taxon>Metazoa</taxon>
        <taxon>Ecdysozoa</taxon>
        <taxon>Arthropoda</taxon>
        <taxon>Crustacea</taxon>
        <taxon>Multicrustacea</taxon>
        <taxon>Malacostraca</taxon>
        <taxon>Eumalacostraca</taxon>
        <taxon>Eucarida</taxon>
        <taxon>Decapoda</taxon>
        <taxon>Pleocyemata</taxon>
        <taxon>Brachyura</taxon>
        <taxon>Eubrachyura</taxon>
        <taxon>Portunoidea</taxon>
        <taxon>Portunidae</taxon>
        <taxon>Portuninae</taxon>
        <taxon>Portunus</taxon>
    </lineage>
</organism>
<feature type="region of interest" description="Disordered" evidence="1">
    <location>
        <begin position="129"/>
        <end position="148"/>
    </location>
</feature>
<feature type="region of interest" description="Disordered" evidence="1">
    <location>
        <begin position="1"/>
        <end position="117"/>
    </location>
</feature>
<dbReference type="Proteomes" id="UP000324222">
    <property type="component" value="Unassembled WGS sequence"/>
</dbReference>
<dbReference type="AlphaFoldDB" id="A0A5B7J292"/>
<reference evidence="2 3" key="1">
    <citation type="submission" date="2019-05" db="EMBL/GenBank/DDBJ databases">
        <title>Another draft genome of Portunus trituberculatus and its Hox gene families provides insights of decapod evolution.</title>
        <authorList>
            <person name="Jeong J.-H."/>
            <person name="Song I."/>
            <person name="Kim S."/>
            <person name="Choi T."/>
            <person name="Kim D."/>
            <person name="Ryu S."/>
            <person name="Kim W."/>
        </authorList>
    </citation>
    <scope>NUCLEOTIDE SEQUENCE [LARGE SCALE GENOMIC DNA]</scope>
    <source>
        <tissue evidence="2">Muscle</tissue>
    </source>
</reference>
<gene>
    <name evidence="2" type="ORF">E2C01_085289</name>
</gene>
<accession>A0A5B7J292</accession>
<feature type="compositionally biased region" description="Low complexity" evidence="1">
    <location>
        <begin position="133"/>
        <end position="148"/>
    </location>
</feature>
<evidence type="ECO:0000313" key="2">
    <source>
        <dbReference type="EMBL" id="MPC90312.1"/>
    </source>
</evidence>
<evidence type="ECO:0000313" key="3">
    <source>
        <dbReference type="Proteomes" id="UP000324222"/>
    </source>
</evidence>